<organism evidence="1">
    <name type="scientific">Medicago truncatula</name>
    <name type="common">Barrel medic</name>
    <name type="synonym">Medicago tribuloides</name>
    <dbReference type="NCBI Taxonomy" id="3880"/>
    <lineage>
        <taxon>Eukaryota</taxon>
        <taxon>Viridiplantae</taxon>
        <taxon>Streptophyta</taxon>
        <taxon>Embryophyta</taxon>
        <taxon>Tracheophyta</taxon>
        <taxon>Spermatophyta</taxon>
        <taxon>Magnoliopsida</taxon>
        <taxon>eudicotyledons</taxon>
        <taxon>Gunneridae</taxon>
        <taxon>Pentapetalae</taxon>
        <taxon>rosids</taxon>
        <taxon>fabids</taxon>
        <taxon>Fabales</taxon>
        <taxon>Fabaceae</taxon>
        <taxon>Papilionoideae</taxon>
        <taxon>50 kb inversion clade</taxon>
        <taxon>NPAAA clade</taxon>
        <taxon>Hologalegina</taxon>
        <taxon>IRL clade</taxon>
        <taxon>Trifolieae</taxon>
        <taxon>Medicago</taxon>
    </lineage>
</organism>
<accession>I3TA15</accession>
<dbReference type="AlphaFoldDB" id="I3TA15"/>
<proteinExistence type="evidence at transcript level"/>
<reference evidence="1" key="1">
    <citation type="submission" date="2012-05" db="EMBL/GenBank/DDBJ databases">
        <authorList>
            <person name="Krishnakumar V."/>
            <person name="Cheung F."/>
            <person name="Xiao Y."/>
            <person name="Chan A."/>
            <person name="Moskal W.A."/>
            <person name="Town C.D."/>
        </authorList>
    </citation>
    <scope>NUCLEOTIDE SEQUENCE</scope>
</reference>
<evidence type="ECO:0000313" key="1">
    <source>
        <dbReference type="EMBL" id="AFK49357.1"/>
    </source>
</evidence>
<sequence>MCFCESTLKDTTRILLIQGQQTPCIVTDTAQSVLNPPKLPLAPKTVLSNQFQLSIQSLLLVWTTRLLECFPIVPVESNFNHHAAGTQVDFRRR</sequence>
<name>I3TA15_MEDTR</name>
<dbReference type="EMBL" id="BT149563">
    <property type="protein sequence ID" value="AFK49357.1"/>
    <property type="molecule type" value="mRNA"/>
</dbReference>
<protein>
    <submittedName>
        <fullName evidence="1">Uncharacterized protein</fullName>
    </submittedName>
</protein>